<name>A0A2U3MXK8_9GAMM</name>
<dbReference type="Gene3D" id="1.10.10.10">
    <property type="entry name" value="Winged helix-like DNA-binding domain superfamily/Winged helix DNA-binding domain"/>
    <property type="match status" value="1"/>
</dbReference>
<keyword evidence="3" id="KW-0804">Transcription</keyword>
<dbReference type="Proteomes" id="UP000245974">
    <property type="component" value="Unassembled WGS sequence"/>
</dbReference>
<protein>
    <submittedName>
        <fullName evidence="6">Transcriptional regulator SlyA</fullName>
    </submittedName>
</protein>
<dbReference type="EMBL" id="OOGT01000045">
    <property type="protein sequence ID" value="SPL70168.1"/>
    <property type="molecule type" value="Genomic_DNA"/>
</dbReference>
<dbReference type="AlphaFoldDB" id="A0A2U3MXK8"/>
<evidence type="ECO:0000256" key="2">
    <source>
        <dbReference type="ARBA" id="ARBA00023125"/>
    </source>
</evidence>
<keyword evidence="4" id="KW-0175">Coiled coil</keyword>
<dbReference type="RefSeq" id="WP_121973665.1">
    <property type="nucleotide sequence ID" value="NZ_OOGT01000045.1"/>
</dbReference>
<feature type="domain" description="HTH marR-type" evidence="5">
    <location>
        <begin position="10"/>
        <end position="143"/>
    </location>
</feature>
<dbReference type="InParanoid" id="A0A2U3MXK8"/>
<evidence type="ECO:0000259" key="5">
    <source>
        <dbReference type="PROSITE" id="PS50995"/>
    </source>
</evidence>
<feature type="coiled-coil region" evidence="4">
    <location>
        <begin position="124"/>
        <end position="151"/>
    </location>
</feature>
<reference evidence="7" key="1">
    <citation type="submission" date="2018-03" db="EMBL/GenBank/DDBJ databases">
        <authorList>
            <person name="Blom J."/>
        </authorList>
    </citation>
    <scope>NUCLEOTIDE SEQUENCE [LARGE SCALE GENOMIC DNA]</scope>
    <source>
        <strain evidence="7">KPC-SM-21</strain>
    </source>
</reference>
<dbReference type="InterPro" id="IPR052067">
    <property type="entry name" value="Metal_resp_HTH_trans_reg"/>
</dbReference>
<dbReference type="InterPro" id="IPR036388">
    <property type="entry name" value="WH-like_DNA-bd_sf"/>
</dbReference>
<keyword evidence="1" id="KW-0805">Transcription regulation</keyword>
<evidence type="ECO:0000256" key="4">
    <source>
        <dbReference type="SAM" id="Coils"/>
    </source>
</evidence>
<dbReference type="InterPro" id="IPR036390">
    <property type="entry name" value="WH_DNA-bd_sf"/>
</dbReference>
<dbReference type="PANTHER" id="PTHR35790:SF4">
    <property type="entry name" value="HTH-TYPE TRANSCRIPTIONAL REGULATOR PCHR"/>
    <property type="match status" value="1"/>
</dbReference>
<dbReference type="PANTHER" id="PTHR35790">
    <property type="entry name" value="HTH-TYPE TRANSCRIPTIONAL REGULATOR PCHR"/>
    <property type="match status" value="1"/>
</dbReference>
<dbReference type="GO" id="GO:0003700">
    <property type="term" value="F:DNA-binding transcription factor activity"/>
    <property type="evidence" value="ECO:0007669"/>
    <property type="project" value="InterPro"/>
</dbReference>
<dbReference type="SUPFAM" id="SSF46785">
    <property type="entry name" value="Winged helix' DNA-binding domain"/>
    <property type="match status" value="1"/>
</dbReference>
<keyword evidence="2" id="KW-0238">DNA-binding</keyword>
<accession>A0A2U3MXK8</accession>
<evidence type="ECO:0000313" key="6">
    <source>
        <dbReference type="EMBL" id="SPL70168.1"/>
    </source>
</evidence>
<evidence type="ECO:0000256" key="1">
    <source>
        <dbReference type="ARBA" id="ARBA00023015"/>
    </source>
</evidence>
<dbReference type="InterPro" id="IPR000835">
    <property type="entry name" value="HTH_MarR-typ"/>
</dbReference>
<sequence length="158" mass="17999">MSTKKSLELDRYLPALITFFSNKMSAGASQIYAHLFDMHVIDWRIISMLAVEPNISASRICQVIGLDKGAVSRALSNLKNKGFVEISADKKDSRATKIMLTLAGTQLHDDMFKVAMEREQYIFASLAKEDKENLIRIMQQLNANIEEVNEYFSEKYQL</sequence>
<dbReference type="PROSITE" id="PS50995">
    <property type="entry name" value="HTH_MARR_2"/>
    <property type="match status" value="1"/>
</dbReference>
<evidence type="ECO:0000313" key="7">
    <source>
        <dbReference type="Proteomes" id="UP000245974"/>
    </source>
</evidence>
<keyword evidence="7" id="KW-1185">Reference proteome</keyword>
<dbReference type="PRINTS" id="PR00598">
    <property type="entry name" value="HTHMARR"/>
</dbReference>
<gene>
    <name evidence="6" type="primary">slyA</name>
    <name evidence="6" type="ORF">KPC_1346</name>
</gene>
<evidence type="ECO:0000256" key="3">
    <source>
        <dbReference type="ARBA" id="ARBA00023163"/>
    </source>
</evidence>
<dbReference type="GO" id="GO:0003677">
    <property type="term" value="F:DNA binding"/>
    <property type="evidence" value="ECO:0007669"/>
    <property type="project" value="UniProtKB-KW"/>
</dbReference>
<dbReference type="OrthoDB" id="8906692at2"/>
<dbReference type="Pfam" id="PF12802">
    <property type="entry name" value="MarR_2"/>
    <property type="match status" value="1"/>
</dbReference>
<dbReference type="SMART" id="SM00347">
    <property type="entry name" value="HTH_MARR"/>
    <property type="match status" value="1"/>
</dbReference>
<proteinExistence type="predicted"/>
<organism evidence="6 7">
    <name type="scientific">Acinetobacter stercoris</name>
    <dbReference type="NCBI Taxonomy" id="2126983"/>
    <lineage>
        <taxon>Bacteria</taxon>
        <taxon>Pseudomonadati</taxon>
        <taxon>Pseudomonadota</taxon>
        <taxon>Gammaproteobacteria</taxon>
        <taxon>Moraxellales</taxon>
        <taxon>Moraxellaceae</taxon>
        <taxon>Acinetobacter</taxon>
    </lineage>
</organism>